<organism evidence="1 2">
    <name type="scientific">Gossypium trilobum</name>
    <dbReference type="NCBI Taxonomy" id="34281"/>
    <lineage>
        <taxon>Eukaryota</taxon>
        <taxon>Viridiplantae</taxon>
        <taxon>Streptophyta</taxon>
        <taxon>Embryophyta</taxon>
        <taxon>Tracheophyta</taxon>
        <taxon>Spermatophyta</taxon>
        <taxon>Magnoliopsida</taxon>
        <taxon>eudicotyledons</taxon>
        <taxon>Gunneridae</taxon>
        <taxon>Pentapetalae</taxon>
        <taxon>rosids</taxon>
        <taxon>malvids</taxon>
        <taxon>Malvales</taxon>
        <taxon>Malvaceae</taxon>
        <taxon>Malvoideae</taxon>
        <taxon>Gossypium</taxon>
    </lineage>
</organism>
<sequence>MVCPQHMQDHNQYGNPVSNRISSIQTGLNIFQALSHICNPFHVYGNYMIHIYTTFNSNI</sequence>
<evidence type="ECO:0000313" key="2">
    <source>
        <dbReference type="Proteomes" id="UP000593568"/>
    </source>
</evidence>
<keyword evidence="2" id="KW-1185">Reference proteome</keyword>
<reference evidence="1 2" key="1">
    <citation type="journal article" date="2019" name="Genome Biol. Evol.">
        <title>Insights into the evolution of the New World diploid cottons (Gossypium, subgenus Houzingenia) based on genome sequencing.</title>
        <authorList>
            <person name="Grover C.E."/>
            <person name="Arick M.A. 2nd"/>
            <person name="Thrash A."/>
            <person name="Conover J.L."/>
            <person name="Sanders W.S."/>
            <person name="Peterson D.G."/>
            <person name="Frelichowski J.E."/>
            <person name="Scheffler J.A."/>
            <person name="Scheffler B.E."/>
            <person name="Wendel J.F."/>
        </authorList>
    </citation>
    <scope>NUCLEOTIDE SEQUENCE [LARGE SCALE GENOMIC DNA]</scope>
    <source>
        <strain evidence="1">8</strain>
        <tissue evidence="1">Leaf</tissue>
    </source>
</reference>
<proteinExistence type="predicted"/>
<evidence type="ECO:0000313" key="1">
    <source>
        <dbReference type="EMBL" id="MBA0781899.1"/>
    </source>
</evidence>
<gene>
    <name evidence="1" type="ORF">Gotri_002780</name>
</gene>
<protein>
    <submittedName>
        <fullName evidence="1">Uncharacterized protein</fullName>
    </submittedName>
</protein>
<dbReference type="AlphaFoldDB" id="A0A7J9F9B8"/>
<dbReference type="Proteomes" id="UP000593568">
    <property type="component" value="Unassembled WGS sequence"/>
</dbReference>
<accession>A0A7J9F9B8</accession>
<dbReference type="EMBL" id="JABEZW010000012">
    <property type="protein sequence ID" value="MBA0781899.1"/>
    <property type="molecule type" value="Genomic_DNA"/>
</dbReference>
<name>A0A7J9F9B8_9ROSI</name>
<comment type="caution">
    <text evidence="1">The sequence shown here is derived from an EMBL/GenBank/DDBJ whole genome shotgun (WGS) entry which is preliminary data.</text>
</comment>